<organism evidence="1 2">
    <name type="scientific">Nocardiopsis exhalans</name>
    <dbReference type="NCBI Taxonomy" id="163604"/>
    <lineage>
        <taxon>Bacteria</taxon>
        <taxon>Bacillati</taxon>
        <taxon>Actinomycetota</taxon>
        <taxon>Actinomycetes</taxon>
        <taxon>Streptosporangiales</taxon>
        <taxon>Nocardiopsidaceae</taxon>
        <taxon>Nocardiopsis</taxon>
    </lineage>
</organism>
<keyword evidence="2" id="KW-1185">Reference proteome</keyword>
<protein>
    <submittedName>
        <fullName evidence="1">Uncharacterized protein</fullName>
    </submittedName>
</protein>
<accession>A0ABY5DDE6</accession>
<dbReference type="Proteomes" id="UP001055940">
    <property type="component" value="Chromosome"/>
</dbReference>
<evidence type="ECO:0000313" key="2">
    <source>
        <dbReference type="Proteomes" id="UP001055940"/>
    </source>
</evidence>
<dbReference type="RefSeq" id="WP_254420625.1">
    <property type="nucleotide sequence ID" value="NZ_BAAAJB010000058.1"/>
</dbReference>
<evidence type="ECO:0000313" key="1">
    <source>
        <dbReference type="EMBL" id="USY21786.1"/>
    </source>
</evidence>
<dbReference type="EMBL" id="CP099837">
    <property type="protein sequence ID" value="USY21786.1"/>
    <property type="molecule type" value="Genomic_DNA"/>
</dbReference>
<name>A0ABY5DDE6_9ACTN</name>
<reference evidence="1" key="1">
    <citation type="submission" date="2022-06" db="EMBL/GenBank/DDBJ databases">
        <authorList>
            <person name="Ping M."/>
        </authorList>
    </citation>
    <scope>NUCLEOTIDE SEQUENCE</scope>
    <source>
        <strain evidence="1">JCM11759T</strain>
    </source>
</reference>
<sequence>MNLIGAHVRAGEIWKPCDPRAHYLVRVTEVSATRVEVVDAATGKRPRSILRQEFHDNPDTKHGAPRRTGFICVRSAPVPTPEDRLKDATRLVMNAKKDPDRVHVHTFLSQLTGALNPLPF</sequence>
<proteinExistence type="predicted"/>
<gene>
    <name evidence="1" type="ORF">NE857_09345</name>
</gene>